<dbReference type="PROSITE" id="PS51707">
    <property type="entry name" value="CYTH"/>
    <property type="match status" value="1"/>
</dbReference>
<feature type="domain" description="CYTH" evidence="1">
    <location>
        <begin position="1"/>
        <end position="194"/>
    </location>
</feature>
<dbReference type="Gene3D" id="2.40.320.10">
    <property type="entry name" value="Hypothetical Protein Pfu-838710-001"/>
    <property type="match status" value="1"/>
</dbReference>
<dbReference type="PANTHER" id="PTHR39569">
    <property type="entry name" value="INORGANIC TRIPHOSPHATASE"/>
    <property type="match status" value="1"/>
</dbReference>
<feature type="domain" description="CHAD" evidence="2">
    <location>
        <begin position="208"/>
        <end position="483"/>
    </location>
</feature>
<dbReference type="AlphaFoldDB" id="A0A7W8UE49"/>
<dbReference type="InterPro" id="IPR023577">
    <property type="entry name" value="CYTH_domain"/>
</dbReference>
<gene>
    <name evidence="3" type="ORF">GGD55_004378</name>
</gene>
<dbReference type="RefSeq" id="WP_018325790.1">
    <property type="nucleotide sequence ID" value="NZ_JACHBK010000010.1"/>
</dbReference>
<accession>A0A7W8UE49</accession>
<dbReference type="Pfam" id="PF01928">
    <property type="entry name" value="CYTH"/>
    <property type="match status" value="1"/>
</dbReference>
<evidence type="ECO:0000259" key="1">
    <source>
        <dbReference type="PROSITE" id="PS51707"/>
    </source>
</evidence>
<dbReference type="InterPro" id="IPR038186">
    <property type="entry name" value="CHAD_dom_sf"/>
</dbReference>
<dbReference type="SMART" id="SM01118">
    <property type="entry name" value="CYTH"/>
    <property type="match status" value="1"/>
</dbReference>
<name>A0A7W8UE49_9HYPH</name>
<keyword evidence="4" id="KW-1185">Reference proteome</keyword>
<dbReference type="GO" id="GO:0046872">
    <property type="term" value="F:metal ion binding"/>
    <property type="evidence" value="ECO:0007669"/>
    <property type="project" value="TreeGrafter"/>
</dbReference>
<dbReference type="InterPro" id="IPR039013">
    <property type="entry name" value="YgiF"/>
</dbReference>
<dbReference type="SUPFAM" id="SSF55154">
    <property type="entry name" value="CYTH-like phosphatases"/>
    <property type="match status" value="1"/>
</dbReference>
<evidence type="ECO:0000259" key="2">
    <source>
        <dbReference type="PROSITE" id="PS51708"/>
    </source>
</evidence>
<dbReference type="Proteomes" id="UP000585507">
    <property type="component" value="Unassembled WGS sequence"/>
</dbReference>
<dbReference type="CDD" id="cd07756">
    <property type="entry name" value="CYTH-like_Pase_CHAD"/>
    <property type="match status" value="1"/>
</dbReference>
<protein>
    <submittedName>
        <fullName evidence="3">Inorganic triphosphatase YgiF</fullName>
    </submittedName>
</protein>
<dbReference type="PANTHER" id="PTHR39569:SF1">
    <property type="entry name" value="INORGANIC TRIPHOSPHATASE"/>
    <property type="match status" value="1"/>
</dbReference>
<dbReference type="SMART" id="SM00880">
    <property type="entry name" value="CHAD"/>
    <property type="match status" value="1"/>
</dbReference>
<dbReference type="EMBL" id="JACHBK010000010">
    <property type="protein sequence ID" value="MBB5537658.1"/>
    <property type="molecule type" value="Genomic_DNA"/>
</dbReference>
<dbReference type="PROSITE" id="PS51708">
    <property type="entry name" value="CHAD"/>
    <property type="match status" value="1"/>
</dbReference>
<organism evidence="3 4">
    <name type="scientific">Rhizobium giardinii</name>
    <dbReference type="NCBI Taxonomy" id="56731"/>
    <lineage>
        <taxon>Bacteria</taxon>
        <taxon>Pseudomonadati</taxon>
        <taxon>Pseudomonadota</taxon>
        <taxon>Alphaproteobacteria</taxon>
        <taxon>Hyphomicrobiales</taxon>
        <taxon>Rhizobiaceae</taxon>
        <taxon>Rhizobium/Agrobacterium group</taxon>
        <taxon>Rhizobium</taxon>
    </lineage>
</organism>
<dbReference type="InterPro" id="IPR033469">
    <property type="entry name" value="CYTH-like_dom_sf"/>
</dbReference>
<reference evidence="3 4" key="1">
    <citation type="submission" date="2020-08" db="EMBL/GenBank/DDBJ databases">
        <title>Genomic Encyclopedia of Type Strains, Phase IV (KMG-V): Genome sequencing to study the core and pangenomes of soil and plant-associated prokaryotes.</title>
        <authorList>
            <person name="Whitman W."/>
        </authorList>
    </citation>
    <scope>NUCLEOTIDE SEQUENCE [LARGE SCALE GENOMIC DNA]</scope>
    <source>
        <strain evidence="3 4">SEMIA 4084</strain>
    </source>
</reference>
<evidence type="ECO:0000313" key="4">
    <source>
        <dbReference type="Proteomes" id="UP000585507"/>
    </source>
</evidence>
<comment type="caution">
    <text evidence="3">The sequence shown here is derived from an EMBL/GenBank/DDBJ whole genome shotgun (WGS) entry which is preliminary data.</text>
</comment>
<dbReference type="InterPro" id="IPR007899">
    <property type="entry name" value="CHAD_dom"/>
</dbReference>
<proteinExistence type="predicted"/>
<sequence>MQETELKLELSQAAATALLKKNPFDAAPTVMQQKSIYFDTAGADLSKRGLSLRIRQSGNERVQTVKVGDGVAAGSFTRDEWERPVADDIPVLDDPQIRDLLGETDRRLAPMFEIHVKRHRWNVIEGEATIEVALDVGKVVAADREALLCEIELERRAGSPAALFALARKVDRIAPAHVGVLSKAERGYRLLGAAAGAVKASAIPLSTDMNAATVFAHIAAACLRQFRLNELALSWSRNADALHQARVSLRRLRSLFSICRSLFADSRFDHLRGELRWLASDLGNARNIDVMIDRATNDDLSSRLQQARDGAYGAVEASLSSARARALMIDLAEWISIRDWRSDQNGEALRLQPARDFAAGVLDRLWKKVAKGGRNLADLDDEARHELRIIAKKLRYAAEFFGPLYQSKKEIKRSKRFLVALEGLQDHLGSLNDLATAPAMLSQLDLSDVAGAEDLFSAADKEKLLKAAEEAHGSFVDIRRFWR</sequence>
<dbReference type="Gene3D" id="1.40.20.10">
    <property type="entry name" value="CHAD domain"/>
    <property type="match status" value="1"/>
</dbReference>
<dbReference type="Pfam" id="PF05235">
    <property type="entry name" value="CHAD"/>
    <property type="match status" value="1"/>
</dbReference>
<dbReference type="GO" id="GO:0050355">
    <property type="term" value="F:inorganic triphosphate phosphatase activity"/>
    <property type="evidence" value="ECO:0007669"/>
    <property type="project" value="InterPro"/>
</dbReference>
<evidence type="ECO:0000313" key="3">
    <source>
        <dbReference type="EMBL" id="MBB5537658.1"/>
    </source>
</evidence>